<sequence>MLIDFFLGLKRAGLPVSTREFLVLLEAMEKRLVLGSVDDFYHLARLCLVKDEKLFDRFDQAFSAYFEDLQSFDEFIEALIPEDWLRLEFEKHLSEEDKEKIKSLGGLEKLLEEFKKRLEEQEKRHAGGSKWIGTGGTSPFGHGGYHPEGIRIGGEGRNGGAVKVWDQRNYRNLDDSVELGTRNIKVALKRLRKFARTGADEELDLDDTIRSTARNAGLLDLKLVPERHNSVKVLIFFDVGGSMYPYVRICEELFSATRSELKYLQYYYFHNFLYDFVWEDNRRRNSEVTPTWDIIHKFPADYKIVFVGDAAMAPYEIASPGGNIEYINEEPGETWMRRMTSTYPKLIWLNPTPQDYWNYTHSIDMVRELIGDRMFPLTLNGLDQGMRYLSS</sequence>
<keyword evidence="1" id="KW-0560">Oxidoreductase</keyword>
<gene>
    <name evidence="1" type="ORF">MGWOODY_XGa2042</name>
</gene>
<dbReference type="AlphaFoldDB" id="A0A160TUG8"/>
<evidence type="ECO:0000313" key="1">
    <source>
        <dbReference type="EMBL" id="CUS52087.1"/>
    </source>
</evidence>
<dbReference type="PANTHER" id="PTHR39338">
    <property type="entry name" value="BLL5662 PROTEIN-RELATED"/>
    <property type="match status" value="1"/>
</dbReference>
<dbReference type="GO" id="GO:0004791">
    <property type="term" value="F:thioredoxin-disulfide reductase (NADPH) activity"/>
    <property type="evidence" value="ECO:0007669"/>
    <property type="project" value="UniProtKB-EC"/>
</dbReference>
<dbReference type="EC" id="1.8.1.9" evidence="1"/>
<proteinExistence type="predicted"/>
<protein>
    <submittedName>
        <fullName evidence="1">Thioredoxin reductase</fullName>
        <ecNumber evidence="1">1.8.1.9</ecNumber>
    </submittedName>
</protein>
<name>A0A160TUG8_9ZZZZ</name>
<organism evidence="1">
    <name type="scientific">hydrothermal vent metagenome</name>
    <dbReference type="NCBI Taxonomy" id="652676"/>
    <lineage>
        <taxon>unclassified sequences</taxon>
        <taxon>metagenomes</taxon>
        <taxon>ecological metagenomes</taxon>
    </lineage>
</organism>
<accession>A0A160TUG8</accession>
<dbReference type="PANTHER" id="PTHR39338:SF7">
    <property type="entry name" value="BLL6692 PROTEIN"/>
    <property type="match status" value="1"/>
</dbReference>
<reference evidence="1" key="1">
    <citation type="submission" date="2015-10" db="EMBL/GenBank/DDBJ databases">
        <authorList>
            <person name="Gilbert D.G."/>
        </authorList>
    </citation>
    <scope>NUCLEOTIDE SEQUENCE</scope>
</reference>
<dbReference type="EMBL" id="CZRL01000075">
    <property type="protein sequence ID" value="CUS52087.1"/>
    <property type="molecule type" value="Genomic_DNA"/>
</dbReference>